<protein>
    <recommendedName>
        <fullName evidence="3">Nucleotidyl transferase AbiEii/AbiGii toxin family protein</fullName>
    </recommendedName>
</protein>
<dbReference type="STRING" id="1798392.A3A79_01415"/>
<evidence type="ECO:0000313" key="2">
    <source>
        <dbReference type="Proteomes" id="UP000178759"/>
    </source>
</evidence>
<proteinExistence type="predicted"/>
<dbReference type="EMBL" id="MFJV01000001">
    <property type="protein sequence ID" value="OGG23845.1"/>
    <property type="molecule type" value="Genomic_DNA"/>
</dbReference>
<name>A0A1F6AGN4_9BACT</name>
<dbReference type="AlphaFoldDB" id="A0A1F6AGN4"/>
<dbReference type="Proteomes" id="UP000178759">
    <property type="component" value="Unassembled WGS sequence"/>
</dbReference>
<accession>A0A1F6AGN4</accession>
<dbReference type="Pfam" id="PF08843">
    <property type="entry name" value="AbiEii"/>
    <property type="match status" value="2"/>
</dbReference>
<sequence length="214" mass="24217">MFTSVLPSHAQAALAVLGKSRFFRNAYLAGGTALALWFGHRESIDFDFFSPVVFDPVKLSQKLSSVGSFTVEFAKGISLIGEFNGVKMSYFQYDYPLLAPTTDVLGISIAHIHDIAAMKLVAICDRSTKKDFIDLYTLVHHDIPFERMFSLYEKKYRVFEANKFTIIKSLTYFEGADADTMPRMLTALSWDEVKRFFIAESMRLGKKFLEGKGD</sequence>
<gene>
    <name evidence="1" type="ORF">A3A79_01415</name>
</gene>
<evidence type="ECO:0008006" key="3">
    <source>
        <dbReference type="Google" id="ProtNLM"/>
    </source>
</evidence>
<evidence type="ECO:0000313" key="1">
    <source>
        <dbReference type="EMBL" id="OGG23845.1"/>
    </source>
</evidence>
<comment type="caution">
    <text evidence="1">The sequence shown here is derived from an EMBL/GenBank/DDBJ whole genome shotgun (WGS) entry which is preliminary data.</text>
</comment>
<dbReference type="InterPro" id="IPR014942">
    <property type="entry name" value="AbiEii"/>
</dbReference>
<reference evidence="1 2" key="1">
    <citation type="journal article" date="2016" name="Nat. Commun.">
        <title>Thousands of microbial genomes shed light on interconnected biogeochemical processes in an aquifer system.</title>
        <authorList>
            <person name="Anantharaman K."/>
            <person name="Brown C.T."/>
            <person name="Hug L.A."/>
            <person name="Sharon I."/>
            <person name="Castelle C.J."/>
            <person name="Probst A.J."/>
            <person name="Thomas B.C."/>
            <person name="Singh A."/>
            <person name="Wilkins M.J."/>
            <person name="Karaoz U."/>
            <person name="Brodie E.L."/>
            <person name="Williams K.H."/>
            <person name="Hubbard S.S."/>
            <person name="Banfield J.F."/>
        </authorList>
    </citation>
    <scope>NUCLEOTIDE SEQUENCE [LARGE SCALE GENOMIC DNA]</scope>
</reference>
<organism evidence="1 2">
    <name type="scientific">Candidatus Gottesmanbacteria bacterium RIFCSPLOWO2_01_FULL_43_11b</name>
    <dbReference type="NCBI Taxonomy" id="1798392"/>
    <lineage>
        <taxon>Bacteria</taxon>
        <taxon>Candidatus Gottesmaniibacteriota</taxon>
    </lineage>
</organism>